<sequence length="220" mass="24904">MRFDHVNIGFAVTLLLQRLHPHDMQCSLKRCSNLSLDSVCDIEWNRLCGHPGTISDVSAVRREETITNLVKILFYNGVHFPLYIIDFRRAQSHSITLGLEKSASFLQSLLHLVQVLLCSFSWSLLPMQNASSAMKFRNQMFYGISQICHDLAGEVKLETESKLIIDKSMSVSPKHQISTAAWASGVKSNLQYLDTCHVKINAFLTEVKRGCSLMIEVFEI</sequence>
<keyword evidence="2" id="KW-1185">Reference proteome</keyword>
<evidence type="ECO:0000313" key="2">
    <source>
        <dbReference type="Proteomes" id="UP001164929"/>
    </source>
</evidence>
<proteinExistence type="predicted"/>
<reference evidence="1" key="1">
    <citation type="journal article" date="2023" name="Mol. Ecol. Resour.">
        <title>Chromosome-level genome assembly of a triploid poplar Populus alba 'Berolinensis'.</title>
        <authorList>
            <person name="Chen S."/>
            <person name="Yu Y."/>
            <person name="Wang X."/>
            <person name="Wang S."/>
            <person name="Zhang T."/>
            <person name="Zhou Y."/>
            <person name="He R."/>
            <person name="Meng N."/>
            <person name="Wang Y."/>
            <person name="Liu W."/>
            <person name="Liu Z."/>
            <person name="Liu J."/>
            <person name="Guo Q."/>
            <person name="Huang H."/>
            <person name="Sederoff R.R."/>
            <person name="Wang G."/>
            <person name="Qu G."/>
            <person name="Chen S."/>
        </authorList>
    </citation>
    <scope>NUCLEOTIDE SEQUENCE</scope>
    <source>
        <strain evidence="1">SC-2020</strain>
    </source>
</reference>
<name>A0AAD6QPZ2_9ROSI</name>
<accession>A0AAD6QPZ2</accession>
<protein>
    <submittedName>
        <fullName evidence="1">Uncharacterized protein</fullName>
    </submittedName>
</protein>
<gene>
    <name evidence="1" type="ORF">NC653_017266</name>
</gene>
<evidence type="ECO:0000313" key="1">
    <source>
        <dbReference type="EMBL" id="KAJ6994386.1"/>
    </source>
</evidence>
<dbReference type="EMBL" id="JAQIZT010000006">
    <property type="protein sequence ID" value="KAJ6994386.1"/>
    <property type="molecule type" value="Genomic_DNA"/>
</dbReference>
<organism evidence="1 2">
    <name type="scientific">Populus alba x Populus x berolinensis</name>
    <dbReference type="NCBI Taxonomy" id="444605"/>
    <lineage>
        <taxon>Eukaryota</taxon>
        <taxon>Viridiplantae</taxon>
        <taxon>Streptophyta</taxon>
        <taxon>Embryophyta</taxon>
        <taxon>Tracheophyta</taxon>
        <taxon>Spermatophyta</taxon>
        <taxon>Magnoliopsida</taxon>
        <taxon>eudicotyledons</taxon>
        <taxon>Gunneridae</taxon>
        <taxon>Pentapetalae</taxon>
        <taxon>rosids</taxon>
        <taxon>fabids</taxon>
        <taxon>Malpighiales</taxon>
        <taxon>Salicaceae</taxon>
        <taxon>Saliceae</taxon>
        <taxon>Populus</taxon>
    </lineage>
</organism>
<comment type="caution">
    <text evidence="1">The sequence shown here is derived from an EMBL/GenBank/DDBJ whole genome shotgun (WGS) entry which is preliminary data.</text>
</comment>
<dbReference type="Proteomes" id="UP001164929">
    <property type="component" value="Chromosome 6"/>
</dbReference>
<dbReference type="AlphaFoldDB" id="A0AAD6QPZ2"/>